<comment type="caution">
    <text evidence="1">The sequence shown here is derived from an EMBL/GenBank/DDBJ whole genome shotgun (WGS) entry which is preliminary data.</text>
</comment>
<evidence type="ECO:0000313" key="2">
    <source>
        <dbReference type="Proteomes" id="UP000558284"/>
    </source>
</evidence>
<evidence type="ECO:0000313" key="1">
    <source>
        <dbReference type="EMBL" id="MBA1142509.1"/>
    </source>
</evidence>
<dbReference type="Pfam" id="PF14907">
    <property type="entry name" value="NTP_transf_5"/>
    <property type="match status" value="1"/>
</dbReference>
<dbReference type="EMBL" id="JACDTY010000010">
    <property type="protein sequence ID" value="MBA1142509.1"/>
    <property type="molecule type" value="Genomic_DNA"/>
</dbReference>
<dbReference type="RefSeq" id="WP_181059383.1">
    <property type="nucleotide sequence ID" value="NZ_JACDTY010000010.1"/>
</dbReference>
<name>A0A838B952_9HYPH</name>
<accession>A0A838B952</accession>
<gene>
    <name evidence="1" type="ORF">H0241_20005</name>
</gene>
<dbReference type="AlphaFoldDB" id="A0A838B952"/>
<dbReference type="GO" id="GO:0016740">
    <property type="term" value="F:transferase activity"/>
    <property type="evidence" value="ECO:0007669"/>
    <property type="project" value="UniProtKB-KW"/>
</dbReference>
<dbReference type="Proteomes" id="UP000558284">
    <property type="component" value="Unassembled WGS sequence"/>
</dbReference>
<sequence>MRPTLLPAPSRAFPTGWPDRLIKAAIHADDAIAFAHADAWLRANDIDIAPARDHRLLVEIATRFGPRLSGHAAYPRLVGLRRMLWTRSQMALHEIVPALSAMADAGVRPLLIREAARLAETSDADTRIARDIDTLVHPGEIQTAFDSLLRRGWMPVQSVSPLYVREHLPSMRGVRLFKDEVSDILLHNRPFPPGYGHASDDDAMRERARPASLGKLALWLPSPEDGLALAIADGGIAGQTRSDWLVDAAAILSRHGLDWQRFAAIAASRRLQAPALFALAYLSAEAGLPVPTQVMTALSEAATARPLSYLLASAEARPRDGAGIATKALQGVARLLRKRAAGQEMPRAPDRLVAVRSVAASDGNPSPPTVEQHIAIPPKLGAGPVHFHAVLRLAVPPVRRRIEFELNTATRHICRIRYRKWTRGAHPITLAIDGEIDILPDETELILMSRPARLVRGDGDPARKARYDALPFSSIALELGSERSIEALPQSLRGEP</sequence>
<protein>
    <submittedName>
        <fullName evidence="1">Nucleotidyltransferase family protein</fullName>
    </submittedName>
</protein>
<reference evidence="1 2" key="1">
    <citation type="submission" date="2020-07" db="EMBL/GenBank/DDBJ databases">
        <title>Definition of the novel symbiovar canariense within Mesorhizobium novociceri, a new species of genus Mesorhizobium nodulating Cicer canariense in the Caldera de Taburiente National Park (La Palma, Canary Islands).</title>
        <authorList>
            <person name="Leon-Barrios M."/>
            <person name="Perez-Yepez J."/>
            <person name="Flores-Felix J.D."/>
            <person name="Ramirez-Baena M.H."/>
            <person name="Pulido-Suarez L."/>
            <person name="Igual J.M."/>
            <person name="Velazquez E."/>
            <person name="Peix A."/>
        </authorList>
    </citation>
    <scope>NUCLEOTIDE SEQUENCE [LARGE SCALE GENOMIC DNA]</scope>
    <source>
        <strain evidence="1 2">CCANP35</strain>
    </source>
</reference>
<keyword evidence="2" id="KW-1185">Reference proteome</keyword>
<proteinExistence type="predicted"/>
<organism evidence="1 2">
    <name type="scientific">Mesorhizobium neociceri</name>
    <dbReference type="NCBI Taxonomy" id="1307853"/>
    <lineage>
        <taxon>Bacteria</taxon>
        <taxon>Pseudomonadati</taxon>
        <taxon>Pseudomonadota</taxon>
        <taxon>Alphaproteobacteria</taxon>
        <taxon>Hyphomicrobiales</taxon>
        <taxon>Phyllobacteriaceae</taxon>
        <taxon>Mesorhizobium</taxon>
    </lineage>
</organism>
<keyword evidence="1" id="KW-0808">Transferase</keyword>
<dbReference type="InterPro" id="IPR039498">
    <property type="entry name" value="NTP_transf_5"/>
</dbReference>